<name>A0A5N6RCG5_9ROSI</name>
<dbReference type="Proteomes" id="UP000327013">
    <property type="component" value="Chromosome 6"/>
</dbReference>
<sequence>MKEFPVPKPRTIERFETAHGIKPIVAWPIATWPIAAWPLDMVPSKPMTSSSFELEEDYLVDVSEQAVPEIPRSTPPCQDAKHASPSREAENASPSHQEAENAEASGPTKARASSLPPDLNVKASAHT</sequence>
<accession>A0A5N6RCG5</accession>
<feature type="compositionally biased region" description="Basic and acidic residues" evidence="1">
    <location>
        <begin position="79"/>
        <end position="90"/>
    </location>
</feature>
<reference evidence="2 3" key="1">
    <citation type="submission" date="2019-06" db="EMBL/GenBank/DDBJ databases">
        <title>A chromosomal-level reference genome of Carpinus fangiana (Coryloideae, Betulaceae).</title>
        <authorList>
            <person name="Yang X."/>
            <person name="Wang Z."/>
            <person name="Zhang L."/>
            <person name="Hao G."/>
            <person name="Liu J."/>
            <person name="Yang Y."/>
        </authorList>
    </citation>
    <scope>NUCLEOTIDE SEQUENCE [LARGE SCALE GENOMIC DNA]</scope>
    <source>
        <strain evidence="2">Cfa_2016G</strain>
        <tissue evidence="2">Leaf</tissue>
    </source>
</reference>
<keyword evidence="3" id="KW-1185">Reference proteome</keyword>
<feature type="region of interest" description="Disordered" evidence="1">
    <location>
        <begin position="63"/>
        <end position="127"/>
    </location>
</feature>
<dbReference type="EMBL" id="CM017326">
    <property type="protein sequence ID" value="KAE8076344.1"/>
    <property type="molecule type" value="Genomic_DNA"/>
</dbReference>
<evidence type="ECO:0000313" key="2">
    <source>
        <dbReference type="EMBL" id="KAE8076344.1"/>
    </source>
</evidence>
<organism evidence="2 3">
    <name type="scientific">Carpinus fangiana</name>
    <dbReference type="NCBI Taxonomy" id="176857"/>
    <lineage>
        <taxon>Eukaryota</taxon>
        <taxon>Viridiplantae</taxon>
        <taxon>Streptophyta</taxon>
        <taxon>Embryophyta</taxon>
        <taxon>Tracheophyta</taxon>
        <taxon>Spermatophyta</taxon>
        <taxon>Magnoliopsida</taxon>
        <taxon>eudicotyledons</taxon>
        <taxon>Gunneridae</taxon>
        <taxon>Pentapetalae</taxon>
        <taxon>rosids</taxon>
        <taxon>fabids</taxon>
        <taxon>Fagales</taxon>
        <taxon>Betulaceae</taxon>
        <taxon>Carpinus</taxon>
    </lineage>
</organism>
<evidence type="ECO:0000256" key="1">
    <source>
        <dbReference type="SAM" id="MobiDB-lite"/>
    </source>
</evidence>
<protein>
    <submittedName>
        <fullName evidence="2">Uncharacterized protein</fullName>
    </submittedName>
</protein>
<gene>
    <name evidence="2" type="ORF">FH972_015001</name>
</gene>
<evidence type="ECO:0000313" key="3">
    <source>
        <dbReference type="Proteomes" id="UP000327013"/>
    </source>
</evidence>
<proteinExistence type="predicted"/>
<dbReference type="AlphaFoldDB" id="A0A5N6RCG5"/>